<dbReference type="EMBL" id="UINC01086056">
    <property type="protein sequence ID" value="SVC34160.1"/>
    <property type="molecule type" value="Genomic_DNA"/>
</dbReference>
<organism evidence="1">
    <name type="scientific">marine metagenome</name>
    <dbReference type="NCBI Taxonomy" id="408172"/>
    <lineage>
        <taxon>unclassified sequences</taxon>
        <taxon>metagenomes</taxon>
        <taxon>ecological metagenomes</taxon>
    </lineage>
</organism>
<sequence>INPDHPGWDNVHPRYNLALPGANLYETYRYFQHSLALNPPKQLLIGIDFIDFNIFSKLSDDFNESYMVVSREGKFQDHYLTNLMVTLLSSSAIKSSQKKMFYRGEGTHFSNGTEFSEEVDSQSIDMRSIMMWSATKFVSRLLMPPPAHRFCLDDETRANSSFQYLRQILETAKESEADVRLFIPPMHVYFLEILKTLEIMEDYEKWQNQLIDLVENVDKKYPNNQNFPLWDFSGYNTVTMDEVPSAEASNRSMDWYYDVVHFKKKLGDRIQDRIFNYNDAGRVVPEDFGIQINSKNINFYQRAQRSKRMRYMLAHQGEIKELDSRVKTVKNKIGKFDCG</sequence>
<name>A0A382LBX1_9ZZZZ</name>
<protein>
    <submittedName>
        <fullName evidence="1">Uncharacterized protein</fullName>
    </submittedName>
</protein>
<evidence type="ECO:0000313" key="1">
    <source>
        <dbReference type="EMBL" id="SVC34160.1"/>
    </source>
</evidence>
<gene>
    <name evidence="1" type="ORF">METZ01_LOCUS287014</name>
</gene>
<proteinExistence type="predicted"/>
<dbReference type="AlphaFoldDB" id="A0A382LBX1"/>
<feature type="non-terminal residue" evidence="1">
    <location>
        <position position="1"/>
    </location>
</feature>
<accession>A0A382LBX1</accession>
<reference evidence="1" key="1">
    <citation type="submission" date="2018-05" db="EMBL/GenBank/DDBJ databases">
        <authorList>
            <person name="Lanie J.A."/>
            <person name="Ng W.-L."/>
            <person name="Kazmierczak K.M."/>
            <person name="Andrzejewski T.M."/>
            <person name="Davidsen T.M."/>
            <person name="Wayne K.J."/>
            <person name="Tettelin H."/>
            <person name="Glass J.I."/>
            <person name="Rusch D."/>
            <person name="Podicherti R."/>
            <person name="Tsui H.-C.T."/>
            <person name="Winkler M.E."/>
        </authorList>
    </citation>
    <scope>NUCLEOTIDE SEQUENCE</scope>
</reference>